<dbReference type="Pfam" id="PF04545">
    <property type="entry name" value="Sigma70_r4"/>
    <property type="match status" value="1"/>
</dbReference>
<keyword evidence="1 6" id="KW-0963">Cytoplasm</keyword>
<evidence type="ECO:0000313" key="9">
    <source>
        <dbReference type="Proteomes" id="UP000638014"/>
    </source>
</evidence>
<dbReference type="PRINTS" id="PR00046">
    <property type="entry name" value="SIGMA70FCT"/>
</dbReference>
<evidence type="ECO:0000256" key="4">
    <source>
        <dbReference type="ARBA" id="ARBA00023125"/>
    </source>
</evidence>
<evidence type="ECO:0000256" key="2">
    <source>
        <dbReference type="ARBA" id="ARBA00023015"/>
    </source>
</evidence>
<dbReference type="HAMAP" id="MF_00959">
    <property type="entry name" value="Sigma70_RpoS"/>
    <property type="match status" value="1"/>
</dbReference>
<dbReference type="InterPro" id="IPR012761">
    <property type="entry name" value="RNA_pol_sigma_RpoS"/>
</dbReference>
<evidence type="ECO:0000256" key="5">
    <source>
        <dbReference type="ARBA" id="ARBA00023163"/>
    </source>
</evidence>
<dbReference type="GO" id="GO:0016987">
    <property type="term" value="F:sigma factor activity"/>
    <property type="evidence" value="ECO:0007669"/>
    <property type="project" value="UniProtKB-UniRule"/>
</dbReference>
<keyword evidence="4 6" id="KW-0238">DNA-binding</keyword>
<dbReference type="InterPro" id="IPR036388">
    <property type="entry name" value="WH-like_DNA-bd_sf"/>
</dbReference>
<organism evidence="8 9">
    <name type="scientific">Neiella litorisoli</name>
    <dbReference type="NCBI Taxonomy" id="2771431"/>
    <lineage>
        <taxon>Bacteria</taxon>
        <taxon>Pseudomonadati</taxon>
        <taxon>Pseudomonadota</taxon>
        <taxon>Gammaproteobacteria</taxon>
        <taxon>Alteromonadales</taxon>
        <taxon>Echinimonadaceae</taxon>
        <taxon>Neiella</taxon>
    </lineage>
</organism>
<feature type="region of interest" description="Sigma-70 factor domain-4" evidence="6">
    <location>
        <begin position="253"/>
        <end position="306"/>
    </location>
</feature>
<comment type="subcellular location">
    <subcellularLocation>
        <location evidence="6">Cytoplasm</location>
    </subcellularLocation>
</comment>
<comment type="similarity">
    <text evidence="6">Belongs to the sigma-70 factor family. RpoS subfamily.</text>
</comment>
<dbReference type="PANTHER" id="PTHR30603:SF67">
    <property type="entry name" value="RNA POLYMERASE SIGMA FACTOR RPOS"/>
    <property type="match status" value="1"/>
</dbReference>
<reference evidence="8" key="1">
    <citation type="submission" date="2020-09" db="EMBL/GenBank/DDBJ databases">
        <title>A novel bacterium of genus Neiella, isolated from South China Sea.</title>
        <authorList>
            <person name="Huang H."/>
            <person name="Mo K."/>
            <person name="Hu Y."/>
        </authorList>
    </citation>
    <scope>NUCLEOTIDE SEQUENCE</scope>
    <source>
        <strain evidence="8">HB171785</strain>
    </source>
</reference>
<dbReference type="InterPro" id="IPR014284">
    <property type="entry name" value="RNA_pol_sigma-70_dom"/>
</dbReference>
<dbReference type="SUPFAM" id="SSF88659">
    <property type="entry name" value="Sigma3 and sigma4 domains of RNA polymerase sigma factors"/>
    <property type="match status" value="2"/>
</dbReference>
<proteinExistence type="inferred from homology"/>
<dbReference type="CDD" id="cd06171">
    <property type="entry name" value="Sigma70_r4"/>
    <property type="match status" value="1"/>
</dbReference>
<dbReference type="GO" id="GO:0005737">
    <property type="term" value="C:cytoplasm"/>
    <property type="evidence" value="ECO:0007669"/>
    <property type="project" value="UniProtKB-SubCell"/>
</dbReference>
<dbReference type="InterPro" id="IPR050239">
    <property type="entry name" value="Sigma-70_RNA_pol_init_factors"/>
</dbReference>
<evidence type="ECO:0000256" key="1">
    <source>
        <dbReference type="ARBA" id="ARBA00022490"/>
    </source>
</evidence>
<feature type="domain" description="RNA polymerase sigma-70" evidence="7">
    <location>
        <begin position="278"/>
        <end position="304"/>
    </location>
</feature>
<dbReference type="AlphaFoldDB" id="A0A8J6QLF4"/>
<feature type="region of interest" description="Sigma-70 factor domain-2" evidence="6">
    <location>
        <begin position="85"/>
        <end position="155"/>
    </location>
</feature>
<dbReference type="InterPro" id="IPR009042">
    <property type="entry name" value="RNA_pol_sigma70_r1_2"/>
</dbReference>
<name>A0A8J6QLF4_9GAMM</name>
<dbReference type="InterPro" id="IPR007627">
    <property type="entry name" value="RNA_pol_sigma70_r2"/>
</dbReference>
<dbReference type="InterPro" id="IPR013325">
    <property type="entry name" value="RNA_pol_sigma_r2"/>
</dbReference>
<feature type="DNA-binding region" description="H-T-H motif" evidence="6">
    <location>
        <begin position="279"/>
        <end position="298"/>
    </location>
</feature>
<dbReference type="Gene3D" id="1.10.10.10">
    <property type="entry name" value="Winged helix-like DNA-binding domain superfamily/Winged helix DNA-binding domain"/>
    <property type="match status" value="2"/>
</dbReference>
<sequence length="323" mass="36841">MNQQAHIEFGNNVNIHALSANLSAFDDEQLEQQFQNSLLRERRQELDTDHLYYQQIGQYPLLSASEEIDYAQRVQQGDAKARQHMIECNLRLVVKLAKRYMNRGLPLLDLIDEGNIGLIRAVEKFDPERGFRFSTYATWWIRENIERAIMNQSRAVRLPVHLIKEMNVYLRTAKEMSKSLGAEPSAEELSAKMGKPVADVHRMLQLNGKTSSLDLPIGERQSATMADLIEDENHISTEDRIQENELNGSLAAAIETLEPRQREILARRFGLFGYEPTTLKEIGKAMGVTRESIRQAQVKALNKLRTVFEQQGISMDMVLSATA</sequence>
<dbReference type="PROSITE" id="PS00716">
    <property type="entry name" value="SIGMA70_2"/>
    <property type="match status" value="1"/>
</dbReference>
<dbReference type="Pfam" id="PF04539">
    <property type="entry name" value="Sigma70_r3"/>
    <property type="match status" value="1"/>
</dbReference>
<dbReference type="InterPro" id="IPR000943">
    <property type="entry name" value="RNA_pol_sigma70"/>
</dbReference>
<dbReference type="SUPFAM" id="SSF88946">
    <property type="entry name" value="Sigma2 domain of RNA polymerase sigma factors"/>
    <property type="match status" value="1"/>
</dbReference>
<accession>A0A8J6QLF4</accession>
<evidence type="ECO:0000313" key="8">
    <source>
        <dbReference type="EMBL" id="MBD1391464.1"/>
    </source>
</evidence>
<dbReference type="FunFam" id="1.10.601.10:FF:000001">
    <property type="entry name" value="RNA polymerase sigma factor SigA"/>
    <property type="match status" value="1"/>
</dbReference>
<dbReference type="Pfam" id="PF00140">
    <property type="entry name" value="Sigma70_r1_2"/>
    <property type="match status" value="1"/>
</dbReference>
<dbReference type="NCBIfam" id="TIGR02937">
    <property type="entry name" value="sigma70-ECF"/>
    <property type="match status" value="1"/>
</dbReference>
<keyword evidence="5 6" id="KW-0804">Transcription</keyword>
<dbReference type="PANTHER" id="PTHR30603">
    <property type="entry name" value="RNA POLYMERASE SIGMA FACTOR RPO"/>
    <property type="match status" value="1"/>
</dbReference>
<evidence type="ECO:0000256" key="6">
    <source>
        <dbReference type="HAMAP-Rule" id="MF_00959"/>
    </source>
</evidence>
<dbReference type="Gene3D" id="1.10.601.10">
    <property type="entry name" value="RNA Polymerase Primary Sigma Factor"/>
    <property type="match status" value="1"/>
</dbReference>
<feature type="short sequence motif" description="Interaction with polymerase core subunit RpoC" evidence="6">
    <location>
        <begin position="109"/>
        <end position="112"/>
    </location>
</feature>
<comment type="subunit">
    <text evidence="6">Interacts with the RNA polymerase core enzyme.</text>
</comment>
<evidence type="ECO:0000256" key="3">
    <source>
        <dbReference type="ARBA" id="ARBA00023082"/>
    </source>
</evidence>
<dbReference type="InterPro" id="IPR007624">
    <property type="entry name" value="RNA_pol_sigma70_r3"/>
</dbReference>
<dbReference type="EMBL" id="JACXAF010000046">
    <property type="protein sequence ID" value="MBD1391464.1"/>
    <property type="molecule type" value="Genomic_DNA"/>
</dbReference>
<dbReference type="GO" id="GO:0003677">
    <property type="term" value="F:DNA binding"/>
    <property type="evidence" value="ECO:0007669"/>
    <property type="project" value="UniProtKB-UniRule"/>
</dbReference>
<dbReference type="NCBIfam" id="NF004207">
    <property type="entry name" value="PRK05657.1"/>
    <property type="match status" value="1"/>
</dbReference>
<comment type="function">
    <text evidence="6">Sigma factors are initiation factors that promote the attachment of RNA polymerase to specific initiation sites and are then released. This sigma factor is the master transcriptional regulator of the stationary phase and the general stress response.</text>
</comment>
<dbReference type="GO" id="GO:0006352">
    <property type="term" value="P:DNA-templated transcription initiation"/>
    <property type="evidence" value="ECO:0007669"/>
    <property type="project" value="UniProtKB-UniRule"/>
</dbReference>
<keyword evidence="9" id="KW-1185">Reference proteome</keyword>
<keyword evidence="3 6" id="KW-0731">Sigma factor</keyword>
<dbReference type="InterPro" id="IPR013324">
    <property type="entry name" value="RNA_pol_sigma_r3/r4-like"/>
</dbReference>
<dbReference type="RefSeq" id="WP_191146510.1">
    <property type="nucleotide sequence ID" value="NZ_JACXAF010000046.1"/>
</dbReference>
<dbReference type="Proteomes" id="UP000638014">
    <property type="component" value="Unassembled WGS sequence"/>
</dbReference>
<dbReference type="NCBIfam" id="TIGR02394">
    <property type="entry name" value="rpoS_proteo"/>
    <property type="match status" value="1"/>
</dbReference>
<feature type="region of interest" description="Sigma-70 factor domain-1" evidence="6">
    <location>
        <begin position="47"/>
        <end position="80"/>
    </location>
</feature>
<dbReference type="InterPro" id="IPR007630">
    <property type="entry name" value="RNA_pol_sigma70_r4"/>
</dbReference>
<feature type="region of interest" description="Sigma-70 factor domain-3" evidence="6">
    <location>
        <begin position="165"/>
        <end position="240"/>
    </location>
</feature>
<gene>
    <name evidence="6 8" type="primary">rpoS</name>
    <name evidence="8" type="ORF">IC617_18730</name>
</gene>
<protein>
    <recommendedName>
        <fullName evidence="6">RNA polymerase sigma factor RpoS</fullName>
    </recommendedName>
    <alternativeName>
        <fullName evidence="6">Sigma S</fullName>
    </alternativeName>
    <alternativeName>
        <fullName evidence="6">Sigma-38</fullName>
    </alternativeName>
</protein>
<evidence type="ECO:0000259" key="7">
    <source>
        <dbReference type="PROSITE" id="PS00716"/>
    </source>
</evidence>
<dbReference type="Pfam" id="PF04542">
    <property type="entry name" value="Sigma70_r2"/>
    <property type="match status" value="1"/>
</dbReference>
<keyword evidence="2 6" id="KW-0805">Transcription regulation</keyword>
<comment type="caution">
    <text evidence="8">The sequence shown here is derived from an EMBL/GenBank/DDBJ whole genome shotgun (WGS) entry which is preliminary data.</text>
</comment>